<evidence type="ECO:0000259" key="9">
    <source>
        <dbReference type="PROSITE" id="PS51351"/>
    </source>
</evidence>
<dbReference type="InterPro" id="IPR040501">
    <property type="entry name" value="TFA2_Winged_2"/>
</dbReference>
<evidence type="ECO:0000256" key="2">
    <source>
        <dbReference type="ARBA" id="ARBA00023015"/>
    </source>
</evidence>
<dbReference type="InterPro" id="IPR016656">
    <property type="entry name" value="TFIIE-bsu"/>
</dbReference>
<protein>
    <recommendedName>
        <fullName evidence="7">Transcription initiation factor IIE subunit beta</fullName>
    </recommendedName>
</protein>
<feature type="domain" description="TFIIE beta" evidence="9">
    <location>
        <begin position="63"/>
        <end position="140"/>
    </location>
</feature>
<comment type="function">
    <text evidence="6 7">Recruits TFIIH to the initiation complex and stimulates the RNA polymerase II C-terminal domain kinase and DNA-dependent ATPase activities of TFIIH. Both TFIIH and TFIIE are required for promoter clearance by RNA polymerase.</text>
</comment>
<dbReference type="Proteomes" id="UP000827284">
    <property type="component" value="Unassembled WGS sequence"/>
</dbReference>
<evidence type="ECO:0000256" key="6">
    <source>
        <dbReference type="ARBA" id="ARBA00025581"/>
    </source>
</evidence>
<name>A0A9P3H2F9_9FUNG</name>
<evidence type="ECO:0000313" key="10">
    <source>
        <dbReference type="EMBL" id="GJJ68865.1"/>
    </source>
</evidence>
<dbReference type="PROSITE" id="PS51351">
    <property type="entry name" value="TFIIE_BETA_C"/>
    <property type="match status" value="1"/>
</dbReference>
<dbReference type="GO" id="GO:0001097">
    <property type="term" value="F:TFIIH-class transcription factor complex binding"/>
    <property type="evidence" value="ECO:0007669"/>
    <property type="project" value="TreeGrafter"/>
</dbReference>
<evidence type="ECO:0000256" key="7">
    <source>
        <dbReference type="PIRNR" id="PIRNR016398"/>
    </source>
</evidence>
<evidence type="ECO:0000256" key="4">
    <source>
        <dbReference type="ARBA" id="ARBA00023163"/>
    </source>
</evidence>
<comment type="similarity">
    <text evidence="7">Belongs to the TFIIE beta subunit family.</text>
</comment>
<evidence type="ECO:0000256" key="8">
    <source>
        <dbReference type="SAM" id="MobiDB-lite"/>
    </source>
</evidence>
<dbReference type="GO" id="GO:0005673">
    <property type="term" value="C:transcription factor TFIIE complex"/>
    <property type="evidence" value="ECO:0007669"/>
    <property type="project" value="UniProtKB-UniRule"/>
</dbReference>
<evidence type="ECO:0000256" key="3">
    <source>
        <dbReference type="ARBA" id="ARBA00023125"/>
    </source>
</evidence>
<dbReference type="PANTHER" id="PTHR12716:SF8">
    <property type="entry name" value="TRANSCRIPTION INITIATION FACTOR IIE SUBUNIT BETA"/>
    <property type="match status" value="1"/>
</dbReference>
<dbReference type="InterPro" id="IPR054600">
    <property type="entry name" value="TFA2_E-tether"/>
</dbReference>
<evidence type="ECO:0000256" key="1">
    <source>
        <dbReference type="ARBA" id="ARBA00004123"/>
    </source>
</evidence>
<sequence>MSHFKNVTNEFKKRLAEQPVIKRAVVTPMAQEATTLYSGSDANPNLNGPQVFAAPKRRKHEVFSQPKDTGVGKHAMSLLFHAINYLKSVEEPQTVEDMKRKGDLDILSAPELYEYLKKNEKIEYDPRNETFLYKPTYQIRNKEDLYLMLEKKKNEGGMEFKELKDSYSKLEQVVEELANEGRILVVRNRDGKPRVLFWNDQRYNTAMDPEFRAIWHSLVVPSVADLPKELENAGLTHMQVYDKKGPGDMPKRKPVRRNRKMKITNTHMKDLDLTKDFVVQK</sequence>
<comment type="subunit">
    <text evidence="7">Tetramer of two alpha and two beta chains.</text>
</comment>
<feature type="region of interest" description="Disordered" evidence="8">
    <location>
        <begin position="36"/>
        <end position="59"/>
    </location>
</feature>
<dbReference type="Pfam" id="PF22254">
    <property type="entry name" value="TFA2_E-tether"/>
    <property type="match status" value="1"/>
</dbReference>
<dbReference type="GO" id="GO:0003677">
    <property type="term" value="F:DNA binding"/>
    <property type="evidence" value="ECO:0007669"/>
    <property type="project" value="UniProtKB-UniRule"/>
</dbReference>
<dbReference type="PANTHER" id="PTHR12716">
    <property type="entry name" value="TRANSCRIPTION INITIATION FACTOR IIE, BETA SUBUNIT"/>
    <property type="match status" value="1"/>
</dbReference>
<comment type="subcellular location">
    <subcellularLocation>
        <location evidence="1 7">Nucleus</location>
    </subcellularLocation>
</comment>
<dbReference type="AlphaFoldDB" id="A0A9P3H2F9"/>
<reference evidence="10" key="2">
    <citation type="journal article" date="2022" name="Microbiol. Resour. Announc.">
        <title>Whole-Genome Sequence of Entomortierella parvispora E1425, a Mucoromycotan Fungus Associated with Burkholderiaceae-Related Endosymbiotic Bacteria.</title>
        <authorList>
            <person name="Herlambang A."/>
            <person name="Guo Y."/>
            <person name="Takashima Y."/>
            <person name="Narisawa K."/>
            <person name="Ohta H."/>
            <person name="Nishizawa T."/>
        </authorList>
    </citation>
    <scope>NUCLEOTIDE SEQUENCE</scope>
    <source>
        <strain evidence="10">E1425</strain>
    </source>
</reference>
<keyword evidence="4 7" id="KW-0804">Transcription</keyword>
<dbReference type="PIRSF" id="PIRSF016398">
    <property type="entry name" value="TFIIE-beta"/>
    <property type="match status" value="1"/>
</dbReference>
<evidence type="ECO:0000256" key="5">
    <source>
        <dbReference type="ARBA" id="ARBA00023242"/>
    </source>
</evidence>
<dbReference type="EMBL" id="BQFW01000002">
    <property type="protein sequence ID" value="GJJ68865.1"/>
    <property type="molecule type" value="Genomic_DNA"/>
</dbReference>
<keyword evidence="11" id="KW-1185">Reference proteome</keyword>
<proteinExistence type="inferred from homology"/>
<keyword evidence="3 7" id="KW-0238">DNA-binding</keyword>
<dbReference type="OrthoDB" id="3907302at2759"/>
<dbReference type="GO" id="GO:0006367">
    <property type="term" value="P:transcription initiation at RNA polymerase II promoter"/>
    <property type="evidence" value="ECO:0007669"/>
    <property type="project" value="UniProtKB-UniRule"/>
</dbReference>
<keyword evidence="2 7" id="KW-0805">Transcription regulation</keyword>
<evidence type="ECO:0000313" key="11">
    <source>
        <dbReference type="Proteomes" id="UP000827284"/>
    </source>
</evidence>
<accession>A0A9P3H2F9</accession>
<feature type="compositionally biased region" description="Polar residues" evidence="8">
    <location>
        <begin position="36"/>
        <end position="48"/>
    </location>
</feature>
<comment type="caution">
    <text evidence="10">The sequence shown here is derived from an EMBL/GenBank/DDBJ whole genome shotgun (WGS) entry which is preliminary data.</text>
</comment>
<dbReference type="InterPro" id="IPR003166">
    <property type="entry name" value="TFIIE_bsu_DNA-bd"/>
</dbReference>
<dbReference type="Pfam" id="PF02186">
    <property type="entry name" value="TFIIE_beta"/>
    <property type="match status" value="1"/>
</dbReference>
<gene>
    <name evidence="10" type="ORF">EMPS_01211</name>
</gene>
<dbReference type="Pfam" id="PF18121">
    <property type="entry name" value="TFA2_Winged_2"/>
    <property type="match status" value="1"/>
</dbReference>
<keyword evidence="5 7" id="KW-0539">Nucleus</keyword>
<organism evidence="10 11">
    <name type="scientific">Entomortierella parvispora</name>
    <dbReference type="NCBI Taxonomy" id="205924"/>
    <lineage>
        <taxon>Eukaryota</taxon>
        <taxon>Fungi</taxon>
        <taxon>Fungi incertae sedis</taxon>
        <taxon>Mucoromycota</taxon>
        <taxon>Mortierellomycotina</taxon>
        <taxon>Mortierellomycetes</taxon>
        <taxon>Mortierellales</taxon>
        <taxon>Mortierellaceae</taxon>
        <taxon>Entomortierella</taxon>
    </lineage>
</organism>
<reference evidence="10" key="1">
    <citation type="submission" date="2021-11" db="EMBL/GenBank/DDBJ databases">
        <authorList>
            <person name="Herlambang A."/>
            <person name="Guo Y."/>
            <person name="Takashima Y."/>
            <person name="Nishizawa T."/>
        </authorList>
    </citation>
    <scope>NUCLEOTIDE SEQUENCE</scope>
    <source>
        <strain evidence="10">E1425</strain>
    </source>
</reference>